<organism evidence="1 2">
    <name type="scientific">Streptococcus himalayensis</name>
    <dbReference type="NCBI Taxonomy" id="1888195"/>
    <lineage>
        <taxon>Bacteria</taxon>
        <taxon>Bacillati</taxon>
        <taxon>Bacillota</taxon>
        <taxon>Bacilli</taxon>
        <taxon>Lactobacillales</taxon>
        <taxon>Streptococcaceae</taxon>
        <taxon>Streptococcus</taxon>
    </lineage>
</organism>
<dbReference type="AlphaFoldDB" id="A0A917A7F2"/>
<evidence type="ECO:0000313" key="2">
    <source>
        <dbReference type="Proteomes" id="UP000660801"/>
    </source>
</evidence>
<comment type="caution">
    <text evidence="1">The sequence shown here is derived from an EMBL/GenBank/DDBJ whole genome shotgun (WGS) entry which is preliminary data.</text>
</comment>
<dbReference type="EMBL" id="BMJN01000014">
    <property type="protein sequence ID" value="GGE30828.1"/>
    <property type="molecule type" value="Genomic_DNA"/>
</dbReference>
<dbReference type="RefSeq" id="WP_068990958.1">
    <property type="nucleotide sequence ID" value="NZ_BMJN01000014.1"/>
</dbReference>
<keyword evidence="2" id="KW-1185">Reference proteome</keyword>
<sequence>MKASHIFLFFGAAAASYAAFKNKDQLRTHVTETKSQVKNVKESSQRIQDNLAIIQAEKDHLLDLSSDLKYQFQKFDQELKARTQEITAIWQKNKPTDENL</sequence>
<reference evidence="1" key="2">
    <citation type="submission" date="2020-09" db="EMBL/GenBank/DDBJ databases">
        <authorList>
            <person name="Sun Q."/>
            <person name="Zhou Y."/>
        </authorList>
    </citation>
    <scope>NUCLEOTIDE SEQUENCE</scope>
    <source>
        <strain evidence="1">CGMCC 1.15533</strain>
    </source>
</reference>
<dbReference type="OrthoDB" id="2236018at2"/>
<name>A0A917A7F2_9STRE</name>
<dbReference type="Proteomes" id="UP000660801">
    <property type="component" value="Unassembled WGS sequence"/>
</dbReference>
<evidence type="ECO:0000313" key="1">
    <source>
        <dbReference type="EMBL" id="GGE30828.1"/>
    </source>
</evidence>
<protein>
    <submittedName>
        <fullName evidence="1">Uncharacterized protein</fullName>
    </submittedName>
</protein>
<gene>
    <name evidence="1" type="ORF">GCM10011510_10120</name>
</gene>
<reference evidence="1" key="1">
    <citation type="journal article" date="2014" name="Int. J. Syst. Evol. Microbiol.">
        <title>Complete genome sequence of Corynebacterium casei LMG S-19264T (=DSM 44701T), isolated from a smear-ripened cheese.</title>
        <authorList>
            <consortium name="US DOE Joint Genome Institute (JGI-PGF)"/>
            <person name="Walter F."/>
            <person name="Albersmeier A."/>
            <person name="Kalinowski J."/>
            <person name="Ruckert C."/>
        </authorList>
    </citation>
    <scope>NUCLEOTIDE SEQUENCE</scope>
    <source>
        <strain evidence="1">CGMCC 1.15533</strain>
    </source>
</reference>
<proteinExistence type="predicted"/>
<accession>A0A917A7F2</accession>